<sequence length="820" mass="91982">MNRRLFNFFVISALCAVIFSACGHKPNLDGGSTPLITPKPVKVTWSIDGGGAENPKASVKKSTNGIYLSSGDEAYTGTELLLAAANDSTTWYMYTIDRIKTKINGKTVAELGKAIADFTSYGQIKYTIPQDASAVHIEFVLKQADNLQVEWKSKNPSDGEIKRWVKNDPPDNPVYDTELNGNFLEGKTLWFYAFPKPEKIVKNWYINGKAQNNVEIEFGYNVQKTDFVDGKILIEVEFGDKETEIPVYWKSLDETKGTVYAGRRINGRWTNFDSGEKFEEGYFFYVNAEVKPGFISDKWYINGEEVPATNINQLRYTVASKDIKGGKIEISVSFKEAPKIKVEWSVDETDKGSIRAEQLINNKWTEVQSGNLFGQSSEIRVIVEPKEGFAPDTWYINGNKAEEGTEGELDFWYEVDINDIVNDSIKIIHKFKPAEKINMEFTTGGNGKISVYNSKTGEPITGTQIYEGTELRIKAFPFLGFKFKQFEHNGTKINSWNWGNGAYTANYMVKGKDKDKDTGKITIKAIFETDPDAPQGTIPVEFSVASGHEGNGIIIAKFKEKEFASGYKFKERDDVVFYALPKAGYQAKWFVNGNEHRTGNRIWLRVDNPFIGGDGKVSVKAQFVPANPVKINFSTEGQGSVKVEKLMGDEWLTIKSGDTVYEGTSVLIQPDTSADNIADWFINDTDANNEMNGDGNLYLNNIIGYAQSGVCNIEAKFRSALNYSVSFKIAEGGEGKGSLSIRYRDIETKKWITLQGQNISLKEGSSNLRFMVRLNSSAQVEKWTISGEDKNYTSEEFWFGVLHKSRLKGKDKLEVVVHLK</sequence>
<protein>
    <recommendedName>
        <fullName evidence="4">Lipoprotein</fullName>
    </recommendedName>
</protein>
<evidence type="ECO:0000313" key="3">
    <source>
        <dbReference type="Proteomes" id="UP000008212"/>
    </source>
</evidence>
<dbReference type="GeneID" id="2739343"/>
<evidence type="ECO:0008006" key="4">
    <source>
        <dbReference type="Google" id="ProtNLM"/>
    </source>
</evidence>
<reference evidence="2 3" key="1">
    <citation type="journal article" date="2004" name="Proc. Natl. Acad. Sci. U.S.A.">
        <title>Comparison of the genome of the oral pathogen Treponema denticola with other spirochete genomes.</title>
        <authorList>
            <person name="Seshadri R."/>
            <person name="Myers G.S."/>
            <person name="Tettelin H."/>
            <person name="Eisen J.A."/>
            <person name="Heidelberg J.F."/>
            <person name="Dodson R.J."/>
            <person name="Davidsen T.M."/>
            <person name="DeBoy R.T."/>
            <person name="Fouts D.E."/>
            <person name="Haft D.H."/>
            <person name="Selengut J."/>
            <person name="Ren Q."/>
            <person name="Brinkac L.M."/>
            <person name="Madupu R."/>
            <person name="Kolonay J."/>
            <person name="Durkin S.A."/>
            <person name="Daugherty S.C."/>
            <person name="Shetty J."/>
            <person name="Shvartsbeyn A."/>
            <person name="Gebregeorgis E."/>
            <person name="Geer K."/>
            <person name="Tsegaye G."/>
            <person name="Malek J."/>
            <person name="Ayodeji B."/>
            <person name="Shatsman S."/>
            <person name="McLeod M.P."/>
            <person name="Smajs D."/>
            <person name="Howell J.K."/>
            <person name="Pal S."/>
            <person name="Amin A."/>
            <person name="Vashisth P."/>
            <person name="McNeill T.Z."/>
            <person name="Xiang Q."/>
            <person name="Sodergren E."/>
            <person name="Baca E."/>
            <person name="Weinstock G.M."/>
            <person name="Norris S.J."/>
            <person name="Fraser C.M."/>
            <person name="Paulsen I.T."/>
        </authorList>
    </citation>
    <scope>NUCLEOTIDE SEQUENCE [LARGE SCALE GENOMIC DNA]</scope>
    <source>
        <strain evidence="3">ATCC 35405 / DSM 14222 / CIP 103919 / JCM 8153 / KCTC 15104</strain>
    </source>
</reference>
<keyword evidence="3" id="KW-1185">Reference proteome</keyword>
<dbReference type="PROSITE" id="PS51257">
    <property type="entry name" value="PROKAR_LIPOPROTEIN"/>
    <property type="match status" value="1"/>
</dbReference>
<evidence type="ECO:0000256" key="1">
    <source>
        <dbReference type="SAM" id="SignalP"/>
    </source>
</evidence>
<dbReference type="KEGG" id="tde:TDE_0139"/>
<feature type="signal peptide" evidence="1">
    <location>
        <begin position="1"/>
        <end position="23"/>
    </location>
</feature>
<evidence type="ECO:0000313" key="2">
    <source>
        <dbReference type="EMBL" id="AAS10637.1"/>
    </source>
</evidence>
<dbReference type="Proteomes" id="UP000008212">
    <property type="component" value="Chromosome"/>
</dbReference>
<gene>
    <name evidence="2" type="ordered locus">TDE_0139</name>
</gene>
<name>Q73RF0_TREDE</name>
<proteinExistence type="predicted"/>
<feature type="chain" id="PRO_5004284668" description="Lipoprotein" evidence="1">
    <location>
        <begin position="24"/>
        <end position="820"/>
    </location>
</feature>
<dbReference type="EMBL" id="AE017226">
    <property type="protein sequence ID" value="AAS10637.1"/>
    <property type="molecule type" value="Genomic_DNA"/>
</dbReference>
<dbReference type="PATRIC" id="fig|243275.7.peg.139"/>
<dbReference type="HOGENOM" id="CLU_345100_0_0_12"/>
<dbReference type="AlphaFoldDB" id="Q73RF0"/>
<keyword evidence="1" id="KW-0732">Signal</keyword>
<organism evidence="2 3">
    <name type="scientific">Treponema denticola (strain ATCC 35405 / DSM 14222 / CIP 103919 / JCM 8153 / KCTC 15104)</name>
    <dbReference type="NCBI Taxonomy" id="243275"/>
    <lineage>
        <taxon>Bacteria</taxon>
        <taxon>Pseudomonadati</taxon>
        <taxon>Spirochaetota</taxon>
        <taxon>Spirochaetia</taxon>
        <taxon>Spirochaetales</taxon>
        <taxon>Treponemataceae</taxon>
        <taxon>Treponema</taxon>
    </lineage>
</organism>
<accession>Q73RF0</accession>
<dbReference type="PaxDb" id="243275-TDE_0139"/>
<dbReference type="RefSeq" id="WP_002681005.1">
    <property type="nucleotide sequence ID" value="NC_002967.9"/>
</dbReference>